<evidence type="ECO:0000313" key="2">
    <source>
        <dbReference type="EMBL" id="VYS81774.1"/>
    </source>
</evidence>
<reference evidence="2" key="1">
    <citation type="submission" date="2019-11" db="EMBL/GenBank/DDBJ databases">
        <authorList>
            <person name="Feng L."/>
        </authorList>
    </citation>
    <scope>NUCLEOTIDE SEQUENCE</scope>
    <source>
        <strain evidence="2">AMuciniphilaLFYP55</strain>
    </source>
</reference>
<organism evidence="2">
    <name type="scientific">Akkermansia muciniphila</name>
    <dbReference type="NCBI Taxonomy" id="239935"/>
    <lineage>
        <taxon>Bacteria</taxon>
        <taxon>Pseudomonadati</taxon>
        <taxon>Verrucomicrobiota</taxon>
        <taxon>Verrucomicrobiia</taxon>
        <taxon>Verrucomicrobiales</taxon>
        <taxon>Akkermansiaceae</taxon>
        <taxon>Akkermansia</taxon>
    </lineage>
</organism>
<dbReference type="AlphaFoldDB" id="A0A6N2RMG3"/>
<evidence type="ECO:0000256" key="1">
    <source>
        <dbReference type="SAM" id="MobiDB-lite"/>
    </source>
</evidence>
<accession>A0A6N2RMG3</accession>
<gene>
    <name evidence="2" type="ORF">AMLFYP55_01695</name>
</gene>
<protein>
    <submittedName>
        <fullName evidence="2">Uncharacterized protein</fullName>
    </submittedName>
</protein>
<proteinExistence type="predicted"/>
<name>A0A6N2RMG3_9BACT</name>
<sequence>MKLLPVLFLLLIPALSRGERHETFCRKAIKLQLTSFFPKYRYFLFTGSYTSPRAVLSAAASPTGLSIRSGNGISLKDTSISISHHSYEQETGKGIFSLGLLVKDRPFPQDGRIQIKGKVPVKCARLATLPETEIDLRPNAAYSIPLCISSFLEEGTDVANLEKCPHLDIRVNPYTETNTWSIGLIYPVSFPYAGMVFLDRERHRIPVKTEMARCRSGPIEFHPFTCTFPEKYDRVRLVIHYAEKQETRNLPINAAVSREDALKAMPPHPEGGRIPGQPSAETAHLFQKRD</sequence>
<dbReference type="EMBL" id="CACRSS010000002">
    <property type="protein sequence ID" value="VYS81774.1"/>
    <property type="molecule type" value="Genomic_DNA"/>
</dbReference>
<feature type="region of interest" description="Disordered" evidence="1">
    <location>
        <begin position="263"/>
        <end position="290"/>
    </location>
</feature>